<evidence type="ECO:0000259" key="2">
    <source>
        <dbReference type="SMART" id="SM00343"/>
    </source>
</evidence>
<feature type="domain" description="CCHC-type" evidence="2">
    <location>
        <begin position="743"/>
        <end position="759"/>
    </location>
</feature>
<feature type="region of interest" description="Disordered" evidence="1">
    <location>
        <begin position="892"/>
        <end position="974"/>
    </location>
</feature>
<dbReference type="GeneID" id="94292699"/>
<evidence type="ECO:0000313" key="4">
    <source>
        <dbReference type="Proteomes" id="UP000674318"/>
    </source>
</evidence>
<dbReference type="GO" id="GO:0008270">
    <property type="term" value="F:zinc ion binding"/>
    <property type="evidence" value="ECO:0007669"/>
    <property type="project" value="InterPro"/>
</dbReference>
<feature type="region of interest" description="Disordered" evidence="1">
    <location>
        <begin position="849"/>
        <end position="876"/>
    </location>
</feature>
<dbReference type="Proteomes" id="UP000674318">
    <property type="component" value="Unassembled WGS sequence"/>
</dbReference>
<dbReference type="InterPro" id="IPR001878">
    <property type="entry name" value="Znf_CCHC"/>
</dbReference>
<reference evidence="3 4" key="1">
    <citation type="submission" date="2021-02" db="EMBL/GenBank/DDBJ databases">
        <title>Porcisia hertigi Genome sequencing and assembly.</title>
        <authorList>
            <person name="Almutairi H."/>
            <person name="Gatherer D."/>
        </authorList>
    </citation>
    <scope>NUCLEOTIDE SEQUENCE [LARGE SCALE GENOMIC DNA]</scope>
    <source>
        <strain evidence="3 4">C119</strain>
    </source>
</reference>
<dbReference type="SMART" id="SM00343">
    <property type="entry name" value="ZnF_C2HC"/>
    <property type="match status" value="3"/>
</dbReference>
<evidence type="ECO:0000313" key="3">
    <source>
        <dbReference type="EMBL" id="KAG5509363.1"/>
    </source>
</evidence>
<dbReference type="AlphaFoldDB" id="A0A836LIW3"/>
<accession>A0A836LIW3</accession>
<dbReference type="KEGG" id="phet:94292699"/>
<evidence type="ECO:0000256" key="1">
    <source>
        <dbReference type="SAM" id="MobiDB-lite"/>
    </source>
</evidence>
<sequence>MASGGLDEQFLHRCCVQLSAALVDSAAVNTEQGNAILFAKQHAATHPREVARALVWRVVDSADDTLDQSVNEDRAGAWSLLTAVVAECGDANSEVFRTSLGDQLASLLAYLVGYRWYTPVRSLQEGGLHSSAEVVLNYDKVVPASVINGFSARNVDVHAVAIMKRRYRKHLAVWKSVWRPDVYQTLKDMVKRVEATGNFLHPMAEDVLVVPDSYRESLWRLRRTAPRPSIALELLRNYGWPMTTAPRENNNMVRAPSYVLPQTEAEIRQLDPAMHGSVFQWLKTMLQKRGGCVGCDSWDHTNARCPCEVPFWRSPSDESAMKTHRALVATATGGAALPVLTYVQSARILYAANLRLPLRVPEALDVITKLIRDEEPYEELLAAFDTVRGAVTGPRERHALWRHASYHLLPSKTVFAKPHDEALSPCIHKIRSIFHSARRFQEWELLLDAVDVLDVCFRRRDVSSRIRHHLDEVQATVSFFFCLVDGSLAASFNPATYARVPEEVETLAPLKDNLCRVCLEPFHTAVVCPLVRKSEEAEHRRHSSGASAARPIIEEWDLQVARRVLEDNECLFMKYPAESHRLGAAMERIDMDDRPAKDFRKAELQLAVKLIHERRVAVCPQCNVTGHSLRNCERRAYRALSRESLRPIDVRLDPHKLRQCVRRYSSEDVAHGELLDAMDLYGRGAHLLPAAFMKAIREMDDARIPLAAARYATDTVQSFLLFSNSTDLLQHLRQFRAAHFPEVCIFCDSYHHRSEDCTRCREDERGYLQELRRTGLTLWTYLLHRDTYDQLLPTDYVRGKESVLALVDQFETDYRPRGIGRSRFFKDNDLPDMTPGVIMTNTYASVTDSAPLTQTRTPAADAPTRATEAATTEVGELAGGEAALIGGEEDVLGQDSDIGDEKHRGAPFALGSSLDALASREDYPRRKRDRDYDDGERAGRDADALEGKEVDMREDTEVEEDPPMARAHVDKEVL</sequence>
<dbReference type="RefSeq" id="XP_067758515.1">
    <property type="nucleotide sequence ID" value="XM_067902622.1"/>
</dbReference>
<dbReference type="OrthoDB" id="269582at2759"/>
<proteinExistence type="predicted"/>
<feature type="domain" description="CCHC-type" evidence="2">
    <location>
        <begin position="618"/>
        <end position="634"/>
    </location>
</feature>
<feature type="compositionally biased region" description="Basic and acidic residues" evidence="1">
    <location>
        <begin position="918"/>
        <end position="955"/>
    </location>
</feature>
<comment type="caution">
    <text evidence="3">The sequence shown here is derived from an EMBL/GenBank/DDBJ whole genome shotgun (WGS) entry which is preliminary data.</text>
</comment>
<protein>
    <recommendedName>
        <fullName evidence="2">CCHC-type domain-containing protein</fullName>
    </recommendedName>
</protein>
<dbReference type="EMBL" id="JAFJZO010000014">
    <property type="protein sequence ID" value="KAG5509363.1"/>
    <property type="molecule type" value="Genomic_DNA"/>
</dbReference>
<name>A0A836LIW3_9TRYP</name>
<feature type="domain" description="CCHC-type" evidence="2">
    <location>
        <begin position="514"/>
        <end position="530"/>
    </location>
</feature>
<keyword evidence="4" id="KW-1185">Reference proteome</keyword>
<feature type="compositionally biased region" description="Low complexity" evidence="1">
    <location>
        <begin position="855"/>
        <end position="876"/>
    </location>
</feature>
<gene>
    <name evidence="3" type="ORF">JKF63_06673</name>
</gene>
<dbReference type="GO" id="GO:0003676">
    <property type="term" value="F:nucleic acid binding"/>
    <property type="evidence" value="ECO:0007669"/>
    <property type="project" value="InterPro"/>
</dbReference>
<organism evidence="3 4">
    <name type="scientific">Porcisia hertigi</name>
    <dbReference type="NCBI Taxonomy" id="2761500"/>
    <lineage>
        <taxon>Eukaryota</taxon>
        <taxon>Discoba</taxon>
        <taxon>Euglenozoa</taxon>
        <taxon>Kinetoplastea</taxon>
        <taxon>Metakinetoplastina</taxon>
        <taxon>Trypanosomatida</taxon>
        <taxon>Trypanosomatidae</taxon>
        <taxon>Leishmaniinae</taxon>
        <taxon>Porcisia</taxon>
    </lineage>
</organism>